<comment type="caution">
    <text evidence="2">The sequence shown here is derived from an EMBL/GenBank/DDBJ whole genome shotgun (WGS) entry which is preliminary data.</text>
</comment>
<dbReference type="AlphaFoldDB" id="A0A1F7V8L1"/>
<evidence type="ECO:0000313" key="2">
    <source>
        <dbReference type="EMBL" id="OGL86745.1"/>
    </source>
</evidence>
<gene>
    <name evidence="2" type="ORF">A3I41_05460</name>
</gene>
<dbReference type="Proteomes" id="UP000176593">
    <property type="component" value="Unassembled WGS sequence"/>
</dbReference>
<feature type="region of interest" description="Disordered" evidence="1">
    <location>
        <begin position="1"/>
        <end position="26"/>
    </location>
</feature>
<dbReference type="EMBL" id="MGEQ01000007">
    <property type="protein sequence ID" value="OGL86745.1"/>
    <property type="molecule type" value="Genomic_DNA"/>
</dbReference>
<evidence type="ECO:0000256" key="1">
    <source>
        <dbReference type="SAM" id="MobiDB-lite"/>
    </source>
</evidence>
<sequence>MTSQKQIEANRENAKRGGVKSEEGKDVSKYNVLRHGILSREVLLEGEDESHSLDLVNALERK</sequence>
<proteinExistence type="predicted"/>
<protein>
    <submittedName>
        <fullName evidence="2">Uncharacterized protein</fullName>
    </submittedName>
</protein>
<reference evidence="2 3" key="1">
    <citation type="journal article" date="2016" name="Nat. Commun.">
        <title>Thousands of microbial genomes shed light on interconnected biogeochemical processes in an aquifer system.</title>
        <authorList>
            <person name="Anantharaman K."/>
            <person name="Brown C.T."/>
            <person name="Hug L.A."/>
            <person name="Sharon I."/>
            <person name="Castelle C.J."/>
            <person name="Probst A.J."/>
            <person name="Thomas B.C."/>
            <person name="Singh A."/>
            <person name="Wilkins M.J."/>
            <person name="Karaoz U."/>
            <person name="Brodie E.L."/>
            <person name="Williams K.H."/>
            <person name="Hubbard S.S."/>
            <person name="Banfield J.F."/>
        </authorList>
    </citation>
    <scope>NUCLEOTIDE SEQUENCE [LARGE SCALE GENOMIC DNA]</scope>
</reference>
<evidence type="ECO:0000313" key="3">
    <source>
        <dbReference type="Proteomes" id="UP000176593"/>
    </source>
</evidence>
<accession>A0A1F7V8L1</accession>
<organism evidence="2 3">
    <name type="scientific">Candidatus Uhrbacteria bacterium RIFCSPLOWO2_02_FULL_48_18</name>
    <dbReference type="NCBI Taxonomy" id="1802408"/>
    <lineage>
        <taxon>Bacteria</taxon>
        <taxon>Candidatus Uhriibacteriota</taxon>
    </lineage>
</organism>
<feature type="compositionally biased region" description="Basic and acidic residues" evidence="1">
    <location>
        <begin position="8"/>
        <end position="26"/>
    </location>
</feature>
<name>A0A1F7V8L1_9BACT</name>